<proteinExistence type="predicted"/>
<evidence type="ECO:0000313" key="3">
    <source>
        <dbReference type="Proteomes" id="UP000236161"/>
    </source>
</evidence>
<gene>
    <name evidence="2" type="ORF">AXF42_Ash007785</name>
</gene>
<accession>A0A2I0B5B4</accession>
<evidence type="ECO:0000256" key="1">
    <source>
        <dbReference type="SAM" id="MobiDB-lite"/>
    </source>
</evidence>
<organism evidence="2 3">
    <name type="scientific">Apostasia shenzhenica</name>
    <dbReference type="NCBI Taxonomy" id="1088818"/>
    <lineage>
        <taxon>Eukaryota</taxon>
        <taxon>Viridiplantae</taxon>
        <taxon>Streptophyta</taxon>
        <taxon>Embryophyta</taxon>
        <taxon>Tracheophyta</taxon>
        <taxon>Spermatophyta</taxon>
        <taxon>Magnoliopsida</taxon>
        <taxon>Liliopsida</taxon>
        <taxon>Asparagales</taxon>
        <taxon>Orchidaceae</taxon>
        <taxon>Apostasioideae</taxon>
        <taxon>Apostasia</taxon>
    </lineage>
</organism>
<dbReference type="EMBL" id="KZ451911">
    <property type="protein sequence ID" value="PKA62989.1"/>
    <property type="molecule type" value="Genomic_DNA"/>
</dbReference>
<dbReference type="Proteomes" id="UP000236161">
    <property type="component" value="Unassembled WGS sequence"/>
</dbReference>
<keyword evidence="3" id="KW-1185">Reference proteome</keyword>
<reference evidence="2 3" key="1">
    <citation type="journal article" date="2017" name="Nature">
        <title>The Apostasia genome and the evolution of orchids.</title>
        <authorList>
            <person name="Zhang G.Q."/>
            <person name="Liu K.W."/>
            <person name="Li Z."/>
            <person name="Lohaus R."/>
            <person name="Hsiao Y.Y."/>
            <person name="Niu S.C."/>
            <person name="Wang J.Y."/>
            <person name="Lin Y.C."/>
            <person name="Xu Q."/>
            <person name="Chen L.J."/>
            <person name="Yoshida K."/>
            <person name="Fujiwara S."/>
            <person name="Wang Z.W."/>
            <person name="Zhang Y.Q."/>
            <person name="Mitsuda N."/>
            <person name="Wang M."/>
            <person name="Liu G.H."/>
            <person name="Pecoraro L."/>
            <person name="Huang H.X."/>
            <person name="Xiao X.J."/>
            <person name="Lin M."/>
            <person name="Wu X.Y."/>
            <person name="Wu W.L."/>
            <person name="Chen Y.Y."/>
            <person name="Chang S.B."/>
            <person name="Sakamoto S."/>
            <person name="Ohme-Takagi M."/>
            <person name="Yagi M."/>
            <person name="Zeng S.J."/>
            <person name="Shen C.Y."/>
            <person name="Yeh C.M."/>
            <person name="Luo Y.B."/>
            <person name="Tsai W.C."/>
            <person name="Van de Peer Y."/>
            <person name="Liu Z.J."/>
        </authorList>
    </citation>
    <scope>NUCLEOTIDE SEQUENCE [LARGE SCALE GENOMIC DNA]</scope>
    <source>
        <strain evidence="3">cv. Shenzhen</strain>
        <tissue evidence="2">Stem</tissue>
    </source>
</reference>
<dbReference type="AlphaFoldDB" id="A0A2I0B5B4"/>
<evidence type="ECO:0000313" key="2">
    <source>
        <dbReference type="EMBL" id="PKA62989.1"/>
    </source>
</evidence>
<feature type="region of interest" description="Disordered" evidence="1">
    <location>
        <begin position="88"/>
        <end position="112"/>
    </location>
</feature>
<name>A0A2I0B5B4_9ASPA</name>
<protein>
    <submittedName>
        <fullName evidence="2">Uncharacterized protein</fullName>
    </submittedName>
</protein>
<sequence>MGDGGGRDSPFETVANSYLGIYEEMQAGATLCSKPSPRIPAGAEAWPRLSVRSPAEMKRLKRWCLGEGESAFRLCRIAFSSFQRGSVEKPESRTAATQGEADGRSASRAKKTHTIGEPKCHLIHLSSIYIYIYIIKEGALPLKRMAHVISVFSGERMMKHQESQASTAENSEAEGVLLLRHAVHVTSIISGETKDGI</sequence>